<keyword evidence="3" id="KW-1185">Reference proteome</keyword>
<evidence type="ECO:0000313" key="3">
    <source>
        <dbReference type="Proteomes" id="UP001341840"/>
    </source>
</evidence>
<evidence type="ECO:0000313" key="2">
    <source>
        <dbReference type="EMBL" id="MED6178511.1"/>
    </source>
</evidence>
<comment type="caution">
    <text evidence="2">The sequence shown here is derived from an EMBL/GenBank/DDBJ whole genome shotgun (WGS) entry which is preliminary data.</text>
</comment>
<name>A0ABU6W1A2_9FABA</name>
<proteinExistence type="predicted"/>
<sequence>QELQRSNVKDVDEAIVVAESLTEYYRGDSKPKSSSKPNPTKGGGDKGKSFSSTKKKGKYTSKKEYEEKKKAFVPKGGCFVCKGPHQM</sequence>
<organism evidence="2 3">
    <name type="scientific">Stylosanthes scabra</name>
    <dbReference type="NCBI Taxonomy" id="79078"/>
    <lineage>
        <taxon>Eukaryota</taxon>
        <taxon>Viridiplantae</taxon>
        <taxon>Streptophyta</taxon>
        <taxon>Embryophyta</taxon>
        <taxon>Tracheophyta</taxon>
        <taxon>Spermatophyta</taxon>
        <taxon>Magnoliopsida</taxon>
        <taxon>eudicotyledons</taxon>
        <taxon>Gunneridae</taxon>
        <taxon>Pentapetalae</taxon>
        <taxon>rosids</taxon>
        <taxon>fabids</taxon>
        <taxon>Fabales</taxon>
        <taxon>Fabaceae</taxon>
        <taxon>Papilionoideae</taxon>
        <taxon>50 kb inversion clade</taxon>
        <taxon>dalbergioids sensu lato</taxon>
        <taxon>Dalbergieae</taxon>
        <taxon>Pterocarpus clade</taxon>
        <taxon>Stylosanthes</taxon>
    </lineage>
</organism>
<gene>
    <name evidence="2" type="ORF">PIB30_108361</name>
</gene>
<feature type="non-terminal residue" evidence="2">
    <location>
        <position position="1"/>
    </location>
</feature>
<accession>A0ABU6W1A2</accession>
<protein>
    <submittedName>
        <fullName evidence="2">Uncharacterized protein</fullName>
    </submittedName>
</protein>
<dbReference type="Proteomes" id="UP001341840">
    <property type="component" value="Unassembled WGS sequence"/>
</dbReference>
<feature type="non-terminal residue" evidence="2">
    <location>
        <position position="87"/>
    </location>
</feature>
<evidence type="ECO:0000256" key="1">
    <source>
        <dbReference type="SAM" id="MobiDB-lite"/>
    </source>
</evidence>
<feature type="region of interest" description="Disordered" evidence="1">
    <location>
        <begin position="25"/>
        <end position="66"/>
    </location>
</feature>
<dbReference type="EMBL" id="JASCZI010156056">
    <property type="protein sequence ID" value="MED6178511.1"/>
    <property type="molecule type" value="Genomic_DNA"/>
</dbReference>
<reference evidence="2 3" key="1">
    <citation type="journal article" date="2023" name="Plants (Basel)">
        <title>Bridging the Gap: Combining Genomics and Transcriptomics Approaches to Understand Stylosanthes scabra, an Orphan Legume from the Brazilian Caatinga.</title>
        <authorList>
            <person name="Ferreira-Neto J.R.C."/>
            <person name="da Silva M.D."/>
            <person name="Binneck E."/>
            <person name="de Melo N.F."/>
            <person name="da Silva R.H."/>
            <person name="de Melo A.L.T.M."/>
            <person name="Pandolfi V."/>
            <person name="Bustamante F.O."/>
            <person name="Brasileiro-Vidal A.C."/>
            <person name="Benko-Iseppon A.M."/>
        </authorList>
    </citation>
    <scope>NUCLEOTIDE SEQUENCE [LARGE SCALE GENOMIC DNA]</scope>
    <source>
        <tissue evidence="2">Leaves</tissue>
    </source>
</reference>